<feature type="compositionally biased region" description="Polar residues" evidence="1">
    <location>
        <begin position="94"/>
        <end position="116"/>
    </location>
</feature>
<proteinExistence type="predicted"/>
<dbReference type="GeneID" id="34519579"/>
<dbReference type="HOGENOM" id="CLU_1185171_0_0_1"/>
<sequence length="234" mass="26614">MADSDWKQYLDITNSFADDSHVPASKEGLRQPLAENLTRLTATPQQKLKRPAQWTNTPSSIQQNVLRRRMDELDTFQDFRDEGVFAGHGDLENENGQNLDKTHIGGTTPTRPNSHHSAQVVRLGFDSRPDSSTPDTIVSLRNGIGMAARKIEEEKRRSDNPRMAQVVPSSDIDDSLDDVHPKFEYVGPKQHVVSLEKLVHLKNELVMKFKIRELKETVDFLELERTFERGSILN</sequence>
<evidence type="ECO:0000313" key="3">
    <source>
        <dbReference type="Proteomes" id="UP000019384"/>
    </source>
</evidence>
<name>W6MJM7_9ASCO</name>
<gene>
    <name evidence="2" type="ORF">KUCA_T00002154001</name>
</gene>
<protein>
    <submittedName>
        <fullName evidence="2">Uncharacterized protein</fullName>
    </submittedName>
</protein>
<reference evidence="2" key="1">
    <citation type="submission" date="2013-12" db="EMBL/GenBank/DDBJ databases">
        <authorList>
            <person name="Genoscope - CEA"/>
        </authorList>
    </citation>
    <scope>NUCLEOTIDE SEQUENCE</scope>
    <source>
        <strain evidence="2">CBS 1993</strain>
    </source>
</reference>
<keyword evidence="3" id="KW-1185">Reference proteome</keyword>
<accession>W6MJM7</accession>
<evidence type="ECO:0000256" key="1">
    <source>
        <dbReference type="SAM" id="MobiDB-lite"/>
    </source>
</evidence>
<organism evidence="2 3">
    <name type="scientific">Kuraishia capsulata CBS 1993</name>
    <dbReference type="NCBI Taxonomy" id="1382522"/>
    <lineage>
        <taxon>Eukaryota</taxon>
        <taxon>Fungi</taxon>
        <taxon>Dikarya</taxon>
        <taxon>Ascomycota</taxon>
        <taxon>Saccharomycotina</taxon>
        <taxon>Pichiomycetes</taxon>
        <taxon>Pichiales</taxon>
        <taxon>Pichiaceae</taxon>
        <taxon>Kuraishia</taxon>
    </lineage>
</organism>
<dbReference type="EMBL" id="HG793126">
    <property type="protein sequence ID" value="CDK26183.1"/>
    <property type="molecule type" value="Genomic_DNA"/>
</dbReference>
<dbReference type="AlphaFoldDB" id="W6MJM7"/>
<feature type="region of interest" description="Disordered" evidence="1">
    <location>
        <begin position="88"/>
        <end position="116"/>
    </location>
</feature>
<reference evidence="2" key="2">
    <citation type="submission" date="2014-02" db="EMBL/GenBank/DDBJ databases">
        <title>Complete DNA sequence of /Kuraishia capsulata/ illustrates novel genomic features among budding yeasts (/Saccharomycotina/).</title>
        <authorList>
            <person name="Morales L."/>
            <person name="Noel B."/>
            <person name="Porcel B."/>
            <person name="Marcet-Houben M."/>
            <person name="Hullo M-F."/>
            <person name="Sacerdot C."/>
            <person name="Tekaia F."/>
            <person name="Leh-Louis V."/>
            <person name="Despons L."/>
            <person name="Khanna V."/>
            <person name="Aury J-M."/>
            <person name="Barbe V."/>
            <person name="Couloux A."/>
            <person name="Labadie K."/>
            <person name="Pelletier E."/>
            <person name="Souciet J-L."/>
            <person name="Boekhout T."/>
            <person name="Gabaldon T."/>
            <person name="Wincker P."/>
            <person name="Dujon B."/>
        </authorList>
    </citation>
    <scope>NUCLEOTIDE SEQUENCE</scope>
    <source>
        <strain evidence="2">CBS 1993</strain>
    </source>
</reference>
<dbReference type="Proteomes" id="UP000019384">
    <property type="component" value="Unassembled WGS sequence"/>
</dbReference>
<evidence type="ECO:0000313" key="2">
    <source>
        <dbReference type="EMBL" id="CDK26183.1"/>
    </source>
</evidence>
<dbReference type="RefSeq" id="XP_022458191.1">
    <property type="nucleotide sequence ID" value="XM_022604406.1"/>
</dbReference>